<organism evidence="1 2">
    <name type="scientific">Pelotomaculum propionicicum</name>
    <dbReference type="NCBI Taxonomy" id="258475"/>
    <lineage>
        <taxon>Bacteria</taxon>
        <taxon>Bacillati</taxon>
        <taxon>Bacillota</taxon>
        <taxon>Clostridia</taxon>
        <taxon>Eubacteriales</taxon>
        <taxon>Desulfotomaculaceae</taxon>
        <taxon>Pelotomaculum</taxon>
    </lineage>
</organism>
<protein>
    <submittedName>
        <fullName evidence="1">Uncharacterized protein</fullName>
    </submittedName>
</protein>
<comment type="caution">
    <text evidence="1">The sequence shown here is derived from an EMBL/GenBank/DDBJ whole genome shotgun (WGS) entry which is preliminary data.</text>
</comment>
<evidence type="ECO:0000313" key="1">
    <source>
        <dbReference type="EMBL" id="TEB11533.1"/>
    </source>
</evidence>
<gene>
    <name evidence="1" type="ORF">Pmgp_01547</name>
</gene>
<dbReference type="RefSeq" id="WP_134213428.1">
    <property type="nucleotide sequence ID" value="NZ_QFFZ01000013.1"/>
</dbReference>
<name>A0A4Y7RRN4_9FIRM</name>
<accession>A0A4Y7RRN4</accession>
<evidence type="ECO:0000313" key="2">
    <source>
        <dbReference type="Proteomes" id="UP000297597"/>
    </source>
</evidence>
<dbReference type="OrthoDB" id="1805967at2"/>
<dbReference type="Proteomes" id="UP000297597">
    <property type="component" value="Unassembled WGS sequence"/>
</dbReference>
<keyword evidence="2" id="KW-1185">Reference proteome</keyword>
<proteinExistence type="predicted"/>
<dbReference type="EMBL" id="QFFZ01000013">
    <property type="protein sequence ID" value="TEB11533.1"/>
    <property type="molecule type" value="Genomic_DNA"/>
</dbReference>
<sequence length="252" mass="26864">MFEQLQANQGKNVVLELVNGRIVSGNLLAVNEQFLRVASPEGTAAIPVGSVYIVWENLKRQLTRGSIEPVAEQAEDVKEQIVCPSAYTCRPSYSCTPPHVCNMGFSCQSAAFNMSSIACTPATYTCGQQYVPFAGNCPTGVSCPALFNGWMPPTTPAPGVMNPGMPGGVQGISAADESRIPVCRPFQFGHCGPFQFGQPCTFQFGCGPFQFGQPCTFQFGCGPFQFGGSQCGTLGGFTCFGQQFFGLRPQGE</sequence>
<reference evidence="1 2" key="1">
    <citation type="journal article" date="2018" name="Environ. Microbiol.">
        <title>Novel energy conservation strategies and behaviour of Pelotomaculum schinkii driving syntrophic propionate catabolism.</title>
        <authorList>
            <person name="Hidalgo-Ahumada C.A.P."/>
            <person name="Nobu M.K."/>
            <person name="Narihiro T."/>
            <person name="Tamaki H."/>
            <person name="Liu W.T."/>
            <person name="Kamagata Y."/>
            <person name="Stams A.J.M."/>
            <person name="Imachi H."/>
            <person name="Sousa D.Z."/>
        </authorList>
    </citation>
    <scope>NUCLEOTIDE SEQUENCE [LARGE SCALE GENOMIC DNA]</scope>
    <source>
        <strain evidence="1 2">MGP</strain>
    </source>
</reference>
<dbReference type="AlphaFoldDB" id="A0A4Y7RRN4"/>